<dbReference type="CDD" id="cd00130">
    <property type="entry name" value="PAS"/>
    <property type="match status" value="2"/>
</dbReference>
<dbReference type="RefSeq" id="WP_094015607.1">
    <property type="nucleotide sequence ID" value="NZ_NMQW01000020.1"/>
</dbReference>
<evidence type="ECO:0000259" key="14">
    <source>
        <dbReference type="PROSITE" id="PS50109"/>
    </source>
</evidence>
<dbReference type="PANTHER" id="PTHR45339:SF1">
    <property type="entry name" value="HYBRID SIGNAL TRANSDUCTION HISTIDINE KINASE J"/>
    <property type="match status" value="1"/>
</dbReference>
<dbReference type="PROSITE" id="PS50112">
    <property type="entry name" value="PAS"/>
    <property type="match status" value="2"/>
</dbReference>
<organism evidence="18 19">
    <name type="scientific">Paenibacillus rigui</name>
    <dbReference type="NCBI Taxonomy" id="554312"/>
    <lineage>
        <taxon>Bacteria</taxon>
        <taxon>Bacillati</taxon>
        <taxon>Bacillota</taxon>
        <taxon>Bacilli</taxon>
        <taxon>Bacillales</taxon>
        <taxon>Paenibacillaceae</taxon>
        <taxon>Paenibacillus</taxon>
    </lineage>
</organism>
<evidence type="ECO:0000256" key="2">
    <source>
        <dbReference type="ARBA" id="ARBA00006402"/>
    </source>
</evidence>
<comment type="subunit">
    <text evidence="10">At low DSF concentrations, interacts with RpfF.</text>
</comment>
<dbReference type="Pfam" id="PF13426">
    <property type="entry name" value="PAS_9"/>
    <property type="match status" value="1"/>
</dbReference>
<keyword evidence="6" id="KW-0547">Nucleotide-binding</keyword>
<dbReference type="Pfam" id="PF00072">
    <property type="entry name" value="Response_reg"/>
    <property type="match status" value="1"/>
</dbReference>
<evidence type="ECO:0000256" key="10">
    <source>
        <dbReference type="ARBA" id="ARBA00064003"/>
    </source>
</evidence>
<keyword evidence="19" id="KW-1185">Reference proteome</keyword>
<dbReference type="InterPro" id="IPR000700">
    <property type="entry name" value="PAS-assoc_C"/>
</dbReference>
<evidence type="ECO:0000256" key="13">
    <source>
        <dbReference type="PROSITE-ProRule" id="PRU00169"/>
    </source>
</evidence>
<evidence type="ECO:0000256" key="9">
    <source>
        <dbReference type="ARBA" id="ARBA00023012"/>
    </source>
</evidence>
<keyword evidence="4 13" id="KW-0597">Phosphoprotein</keyword>
<sequence length="645" mass="73137">MQKLDVHDHQVLFEHVYKSAPIGIALVTMERKWLHVNPALCKIFGYNEDELMRLRPAELIHEDDLYNSEAFVQDLLNGVITFYEVEKRYTHKNGTIIWASLHVSLVRDETADTPRYFVCQIIDNTKSKLVEQKLQESIERYTSLKKYNHDAIISFSLEGRIMNGNQMAEQLTGYKISELVDVSISKLIGTPNLRDILTASRDRSTIEKNINYIHHKDGKWIEVLATLAPIIIHNKNTGFYLIAKDMTEYNRLVIEKEAAEKTSHAKSEFLAMMSHEIRTPMNGVIGMTDLLMETNLDSEQREYIHIIKKSGTTLLSIINDILDFSKIESGMTEMLEEPFNVSSTVAETLSIIMPNALEKSLEISTAICPQVPGTVIGDDTKLRQVLLNLLSNAVKFTPEGTISVSVDCIAKEQDQVRLQFTIRDTGIGVPQEKIFRLFEPFYQVDHYMTRKTEGTGLGLAICKKLVQLLDGEIWYEPRQDRRGSAFIFTASFGIQPERKAIHADSTVPEDNSNANSLRILIAEDNTVNQIVLKKMLDKLGYASAIVENGLEVLETVQHQAYDIIFMDIQMPLMDGVEATRRIKSDTLLTKKPFIVAVTAHAIKGDREKYLASGMDEYVSKPVSIHIISRIIEKYHVLKDAARSVT</sequence>
<dbReference type="InterPro" id="IPR011006">
    <property type="entry name" value="CheY-like_superfamily"/>
</dbReference>
<dbReference type="CDD" id="cd00082">
    <property type="entry name" value="HisKA"/>
    <property type="match status" value="1"/>
</dbReference>
<dbReference type="Gene3D" id="3.40.50.2300">
    <property type="match status" value="1"/>
</dbReference>
<dbReference type="PANTHER" id="PTHR45339">
    <property type="entry name" value="HYBRID SIGNAL TRANSDUCTION HISTIDINE KINASE J"/>
    <property type="match status" value="1"/>
</dbReference>
<dbReference type="InterPro" id="IPR005467">
    <property type="entry name" value="His_kinase_dom"/>
</dbReference>
<evidence type="ECO:0000256" key="6">
    <source>
        <dbReference type="ARBA" id="ARBA00022741"/>
    </source>
</evidence>
<evidence type="ECO:0000256" key="4">
    <source>
        <dbReference type="ARBA" id="ARBA00022553"/>
    </source>
</evidence>
<dbReference type="SMART" id="SM00091">
    <property type="entry name" value="PAS"/>
    <property type="match status" value="2"/>
</dbReference>
<dbReference type="FunFam" id="1.10.287.130:FF:000002">
    <property type="entry name" value="Two-component osmosensing histidine kinase"/>
    <property type="match status" value="1"/>
</dbReference>
<dbReference type="InterPro" id="IPR036097">
    <property type="entry name" value="HisK_dim/P_sf"/>
</dbReference>
<evidence type="ECO:0000313" key="18">
    <source>
        <dbReference type="EMBL" id="OXM85616.1"/>
    </source>
</evidence>
<dbReference type="SMART" id="SM00086">
    <property type="entry name" value="PAC"/>
    <property type="match status" value="2"/>
</dbReference>
<proteinExistence type="inferred from homology"/>
<feature type="domain" description="PAC" evidence="17">
    <location>
        <begin position="83"/>
        <end position="136"/>
    </location>
</feature>
<dbReference type="CDD" id="cd16922">
    <property type="entry name" value="HATPase_EvgS-ArcB-TorS-like"/>
    <property type="match status" value="1"/>
</dbReference>
<dbReference type="InterPro" id="IPR036890">
    <property type="entry name" value="HATPase_C_sf"/>
</dbReference>
<evidence type="ECO:0000259" key="16">
    <source>
        <dbReference type="PROSITE" id="PS50112"/>
    </source>
</evidence>
<dbReference type="InterPro" id="IPR000014">
    <property type="entry name" value="PAS"/>
</dbReference>
<comment type="caution">
    <text evidence="18">The sequence shown here is derived from an EMBL/GenBank/DDBJ whole genome shotgun (WGS) entry which is preliminary data.</text>
</comment>
<keyword evidence="7 18" id="KW-0418">Kinase</keyword>
<dbReference type="SUPFAM" id="SSF55785">
    <property type="entry name" value="PYP-like sensor domain (PAS domain)"/>
    <property type="match status" value="2"/>
</dbReference>
<evidence type="ECO:0000256" key="12">
    <source>
        <dbReference type="ARBA" id="ARBA00074306"/>
    </source>
</evidence>
<comment type="similarity">
    <text evidence="2">In the N-terminal section; belongs to the phytochrome family.</text>
</comment>
<dbReference type="EMBL" id="NMQW01000020">
    <property type="protein sequence ID" value="OXM85616.1"/>
    <property type="molecule type" value="Genomic_DNA"/>
</dbReference>
<dbReference type="Gene3D" id="3.30.450.20">
    <property type="entry name" value="PAS domain"/>
    <property type="match status" value="2"/>
</dbReference>
<evidence type="ECO:0000256" key="1">
    <source>
        <dbReference type="ARBA" id="ARBA00000085"/>
    </source>
</evidence>
<dbReference type="PROSITE" id="PS50113">
    <property type="entry name" value="PAC"/>
    <property type="match status" value="1"/>
</dbReference>
<evidence type="ECO:0000259" key="15">
    <source>
        <dbReference type="PROSITE" id="PS50110"/>
    </source>
</evidence>
<dbReference type="Pfam" id="PF00512">
    <property type="entry name" value="HisKA"/>
    <property type="match status" value="1"/>
</dbReference>
<keyword evidence="8" id="KW-0067">ATP-binding</keyword>
<dbReference type="SMART" id="SM00387">
    <property type="entry name" value="HATPase_c"/>
    <property type="match status" value="1"/>
</dbReference>
<gene>
    <name evidence="18" type="ORF">CF651_14620</name>
</gene>
<feature type="domain" description="PAS" evidence="16">
    <location>
        <begin position="9"/>
        <end position="79"/>
    </location>
</feature>
<dbReference type="Proteomes" id="UP000215509">
    <property type="component" value="Unassembled WGS sequence"/>
</dbReference>
<dbReference type="SUPFAM" id="SSF55874">
    <property type="entry name" value="ATPase domain of HSP90 chaperone/DNA topoisomerase II/histidine kinase"/>
    <property type="match status" value="1"/>
</dbReference>
<keyword evidence="9" id="KW-0902">Two-component regulatory system</keyword>
<evidence type="ECO:0000256" key="8">
    <source>
        <dbReference type="ARBA" id="ARBA00022840"/>
    </source>
</evidence>
<evidence type="ECO:0000313" key="19">
    <source>
        <dbReference type="Proteomes" id="UP000215509"/>
    </source>
</evidence>
<dbReference type="EC" id="2.7.13.3" evidence="3"/>
<protein>
    <recommendedName>
        <fullName evidence="12">Circadian input-output histidine kinase CikA</fullName>
        <ecNumber evidence="3">2.7.13.3</ecNumber>
    </recommendedName>
    <alternativeName>
        <fullName evidence="11">Sensory/regulatory protein RpfC</fullName>
    </alternativeName>
</protein>
<dbReference type="SMART" id="SM00448">
    <property type="entry name" value="REC"/>
    <property type="match status" value="1"/>
</dbReference>
<comment type="catalytic activity">
    <reaction evidence="1">
        <text>ATP + protein L-histidine = ADP + protein N-phospho-L-histidine.</text>
        <dbReference type="EC" id="2.7.13.3"/>
    </reaction>
</comment>
<dbReference type="Pfam" id="PF02518">
    <property type="entry name" value="HATPase_c"/>
    <property type="match status" value="1"/>
</dbReference>
<accession>A0A229UQ51</accession>
<dbReference type="InterPro" id="IPR004358">
    <property type="entry name" value="Sig_transdc_His_kin-like_C"/>
</dbReference>
<dbReference type="GO" id="GO:0000155">
    <property type="term" value="F:phosphorelay sensor kinase activity"/>
    <property type="evidence" value="ECO:0007669"/>
    <property type="project" value="InterPro"/>
</dbReference>
<dbReference type="InterPro" id="IPR013655">
    <property type="entry name" value="PAS_fold_3"/>
</dbReference>
<dbReference type="PROSITE" id="PS50109">
    <property type="entry name" value="HIS_KIN"/>
    <property type="match status" value="1"/>
</dbReference>
<evidence type="ECO:0000256" key="7">
    <source>
        <dbReference type="ARBA" id="ARBA00022777"/>
    </source>
</evidence>
<dbReference type="InterPro" id="IPR003661">
    <property type="entry name" value="HisK_dim/P_dom"/>
</dbReference>
<dbReference type="InterPro" id="IPR035965">
    <property type="entry name" value="PAS-like_dom_sf"/>
</dbReference>
<evidence type="ECO:0000256" key="11">
    <source>
        <dbReference type="ARBA" id="ARBA00068150"/>
    </source>
</evidence>
<dbReference type="OrthoDB" id="9790669at2"/>
<dbReference type="InterPro" id="IPR001789">
    <property type="entry name" value="Sig_transdc_resp-reg_receiver"/>
</dbReference>
<dbReference type="SUPFAM" id="SSF52172">
    <property type="entry name" value="CheY-like"/>
    <property type="match status" value="1"/>
</dbReference>
<dbReference type="InterPro" id="IPR003594">
    <property type="entry name" value="HATPase_dom"/>
</dbReference>
<reference evidence="18 19" key="1">
    <citation type="submission" date="2017-07" db="EMBL/GenBank/DDBJ databases">
        <title>Genome sequencing and assembly of Paenibacillus rigui.</title>
        <authorList>
            <person name="Mayilraj S."/>
        </authorList>
    </citation>
    <scope>NUCLEOTIDE SEQUENCE [LARGE SCALE GENOMIC DNA]</scope>
    <source>
        <strain evidence="18 19">JCM 16352</strain>
    </source>
</reference>
<evidence type="ECO:0000256" key="5">
    <source>
        <dbReference type="ARBA" id="ARBA00022679"/>
    </source>
</evidence>
<dbReference type="Pfam" id="PF08447">
    <property type="entry name" value="PAS_3"/>
    <property type="match status" value="1"/>
</dbReference>
<dbReference type="FunFam" id="3.30.565.10:FF:000010">
    <property type="entry name" value="Sensor histidine kinase RcsC"/>
    <property type="match status" value="1"/>
</dbReference>
<dbReference type="InterPro" id="IPR001610">
    <property type="entry name" value="PAC"/>
</dbReference>
<dbReference type="GO" id="GO:0005524">
    <property type="term" value="F:ATP binding"/>
    <property type="evidence" value="ECO:0007669"/>
    <property type="project" value="UniProtKB-KW"/>
</dbReference>
<dbReference type="Gene3D" id="1.10.287.130">
    <property type="match status" value="1"/>
</dbReference>
<dbReference type="PRINTS" id="PR00344">
    <property type="entry name" value="BCTRLSENSOR"/>
</dbReference>
<dbReference type="AlphaFoldDB" id="A0A229UQ51"/>
<dbReference type="SMART" id="SM00388">
    <property type="entry name" value="HisKA"/>
    <property type="match status" value="1"/>
</dbReference>
<keyword evidence="5" id="KW-0808">Transferase</keyword>
<dbReference type="NCBIfam" id="TIGR00229">
    <property type="entry name" value="sensory_box"/>
    <property type="match status" value="2"/>
</dbReference>
<dbReference type="PROSITE" id="PS50110">
    <property type="entry name" value="RESPONSE_REGULATORY"/>
    <property type="match status" value="1"/>
</dbReference>
<evidence type="ECO:0000259" key="17">
    <source>
        <dbReference type="PROSITE" id="PS50113"/>
    </source>
</evidence>
<evidence type="ECO:0000256" key="3">
    <source>
        <dbReference type="ARBA" id="ARBA00012438"/>
    </source>
</evidence>
<feature type="modified residue" description="4-aspartylphosphate" evidence="13">
    <location>
        <position position="567"/>
    </location>
</feature>
<feature type="domain" description="Response regulatory" evidence="15">
    <location>
        <begin position="518"/>
        <end position="635"/>
    </location>
</feature>
<dbReference type="Gene3D" id="3.30.565.10">
    <property type="entry name" value="Histidine kinase-like ATPase, C-terminal domain"/>
    <property type="match status" value="1"/>
</dbReference>
<dbReference type="CDD" id="cd17546">
    <property type="entry name" value="REC_hyHK_CKI1_RcsC-like"/>
    <property type="match status" value="1"/>
</dbReference>
<dbReference type="SUPFAM" id="SSF47384">
    <property type="entry name" value="Homodimeric domain of signal transducing histidine kinase"/>
    <property type="match status" value="1"/>
</dbReference>
<name>A0A229UQ51_9BACL</name>
<feature type="domain" description="Histidine kinase" evidence="14">
    <location>
        <begin position="272"/>
        <end position="494"/>
    </location>
</feature>
<feature type="domain" description="PAS" evidence="16">
    <location>
        <begin position="137"/>
        <end position="181"/>
    </location>
</feature>